<dbReference type="Gene3D" id="3.40.50.300">
    <property type="entry name" value="P-loop containing nucleotide triphosphate hydrolases"/>
    <property type="match status" value="1"/>
</dbReference>
<dbReference type="Pfam" id="PF19263">
    <property type="entry name" value="DUF5906"/>
    <property type="match status" value="1"/>
</dbReference>
<protein>
    <recommendedName>
        <fullName evidence="1">NrS-1 polymerase-like helicase domain-containing protein</fullName>
    </recommendedName>
</protein>
<feature type="domain" description="NrS-1 polymerase-like helicase" evidence="1">
    <location>
        <begin position="263"/>
        <end position="368"/>
    </location>
</feature>
<evidence type="ECO:0000259" key="1">
    <source>
        <dbReference type="Pfam" id="PF19263"/>
    </source>
</evidence>
<dbReference type="EMBL" id="UXAT02000052">
    <property type="protein sequence ID" value="VUX47794.1"/>
    <property type="molecule type" value="Genomic_DNA"/>
</dbReference>
<organism evidence="2 3">
    <name type="scientific">Candidatus Defluviicoccus seviourii</name>
    <dbReference type="NCBI Taxonomy" id="2565273"/>
    <lineage>
        <taxon>Bacteria</taxon>
        <taxon>Pseudomonadati</taxon>
        <taxon>Pseudomonadota</taxon>
        <taxon>Alphaproteobacteria</taxon>
        <taxon>Rhodospirillales</taxon>
        <taxon>Rhodospirillaceae</taxon>
        <taxon>Defluviicoccus</taxon>
    </lineage>
</organism>
<dbReference type="InterPro" id="IPR045455">
    <property type="entry name" value="NrS-1_pol-like_helicase"/>
</dbReference>
<comment type="caution">
    <text evidence="2">The sequence shown here is derived from an EMBL/GenBank/DDBJ whole genome shotgun (WGS) entry which is preliminary data.</text>
</comment>
<proteinExistence type="predicted"/>
<dbReference type="Proteomes" id="UP000326641">
    <property type="component" value="Unassembled WGS sequence"/>
</dbReference>
<gene>
    <name evidence="2" type="ORF">DF3PA_70115</name>
</gene>
<evidence type="ECO:0000313" key="3">
    <source>
        <dbReference type="Proteomes" id="UP000326641"/>
    </source>
</evidence>
<reference evidence="2" key="1">
    <citation type="submission" date="2018-11" db="EMBL/GenBank/DDBJ databases">
        <authorList>
            <person name="Onetto C."/>
        </authorList>
    </citation>
    <scope>NUCLEOTIDE SEQUENCE [LARGE SCALE GENOMIC DNA]</scope>
</reference>
<dbReference type="AlphaFoldDB" id="A0A564WJH5"/>
<name>A0A564WJH5_9PROT</name>
<dbReference type="InterPro" id="IPR027417">
    <property type="entry name" value="P-loop_NTPase"/>
</dbReference>
<keyword evidence="3" id="KW-1185">Reference proteome</keyword>
<dbReference type="SUPFAM" id="SSF52540">
    <property type="entry name" value="P-loop containing nucleoside triphosphate hydrolases"/>
    <property type="match status" value="1"/>
</dbReference>
<sequence length="528" mass="59727">MAKKKQPSEKDILAHVLVAEEGLLGAALQDLSDYCKEWGIDPNNMLEKIEKIHPDVAEEHEDLLVDLLEWWNKKSAPPPAPPSNCIVIPSYRDDNDVLHVLFTTDFIREAIVKVHIEPRLRKLLFDGGTLTLCRLGEEKVLEDSLVVANQIKAVVRNVLARELPPKCIETEIMSWDPKDLNTIYEVWDSYVPYIEPSNFSVWRRKHDDNYCMYRCPIEPDDTIEFPKTQEFLDRLTDGPAFAAFIYGVWSGLYAGRQVMWIWGPQGEEGKSFFTTEVLSELFGLDKGLKAISNNLATAGGRFGMGAVGDAVMVLYPDANNTMITHSEFLKTLAGGGRDAVSKEKKFANPVTSIVKARVIVTSNFTPHVTRENFITSRIFIQKIKPFVGPKDPSIGKVYRQELPGFLAHGKRCYDELCANHEEIKKNKAADKLLEQVISACNPEWEDFVSRVFEFTAEGVVTIPRMKEILEEHNLRNDYKALTGFLASNYGIRAHQRMVEGERPYGFWGLKERDQAGFSSSSKGLGDYD</sequence>
<evidence type="ECO:0000313" key="2">
    <source>
        <dbReference type="EMBL" id="VUX47794.1"/>
    </source>
</evidence>
<accession>A0A564WJH5</accession>